<keyword evidence="4" id="KW-1185">Reference proteome</keyword>
<accession>E3NAN0</accession>
<dbReference type="Proteomes" id="UP000008281">
    <property type="component" value="Unassembled WGS sequence"/>
</dbReference>
<organism evidence="4">
    <name type="scientific">Caenorhabditis remanei</name>
    <name type="common">Caenorhabditis vulgaris</name>
    <dbReference type="NCBI Taxonomy" id="31234"/>
    <lineage>
        <taxon>Eukaryota</taxon>
        <taxon>Metazoa</taxon>
        <taxon>Ecdysozoa</taxon>
        <taxon>Nematoda</taxon>
        <taxon>Chromadorea</taxon>
        <taxon>Rhabditida</taxon>
        <taxon>Rhabditina</taxon>
        <taxon>Rhabditomorpha</taxon>
        <taxon>Rhabditoidea</taxon>
        <taxon>Rhabditidae</taxon>
        <taxon>Peloderinae</taxon>
        <taxon>Caenorhabditis</taxon>
    </lineage>
</organism>
<sequence>MLVAVCRGAGALLKSSSHQVSHRFSSSPLQSTDTFPSPLQSALAMSFETFCRECSIHFPDPSFKGQHVLLCHSGIPPPPPAIPEAIFFLMHSSNPAVTARTCPVCWLHFDSLSRCAGHIKSKHPTPPVTSTTHPTSAAVLQQWELFVDAVYPGYLRVMHNASKQPPQQPPQQPPTQPPRQKPPRTSWAPAPTEDSDDSEFELLDFKSASRK</sequence>
<gene>
    <name evidence="3" type="ORF">CRE_03423</name>
</gene>
<name>E3NAN0_CAERE</name>
<dbReference type="InterPro" id="IPR013087">
    <property type="entry name" value="Znf_C2H2_type"/>
</dbReference>
<evidence type="ECO:0000259" key="2">
    <source>
        <dbReference type="PROSITE" id="PS00028"/>
    </source>
</evidence>
<feature type="compositionally biased region" description="Pro residues" evidence="1">
    <location>
        <begin position="166"/>
        <end position="180"/>
    </location>
</feature>
<evidence type="ECO:0000313" key="3">
    <source>
        <dbReference type="EMBL" id="EFO91225.1"/>
    </source>
</evidence>
<dbReference type="EMBL" id="DS268577">
    <property type="protein sequence ID" value="EFO91225.1"/>
    <property type="molecule type" value="Genomic_DNA"/>
</dbReference>
<dbReference type="InParanoid" id="E3NAN0"/>
<reference evidence="3" key="1">
    <citation type="submission" date="2007-07" db="EMBL/GenBank/DDBJ databases">
        <title>PCAP assembly of the Caenorhabditis remanei genome.</title>
        <authorList>
            <consortium name="The Caenorhabditis remanei Sequencing Consortium"/>
            <person name="Wilson R.K."/>
        </authorList>
    </citation>
    <scope>NUCLEOTIDE SEQUENCE [LARGE SCALE GENOMIC DNA]</scope>
    <source>
        <strain evidence="3">PB4641</strain>
    </source>
</reference>
<feature type="region of interest" description="Disordered" evidence="1">
    <location>
        <begin position="160"/>
        <end position="211"/>
    </location>
</feature>
<feature type="domain" description="C2H2-type" evidence="2">
    <location>
        <begin position="51"/>
        <end position="72"/>
    </location>
</feature>
<dbReference type="AlphaFoldDB" id="E3NAN0"/>
<proteinExistence type="predicted"/>
<feature type="compositionally biased region" description="Acidic residues" evidence="1">
    <location>
        <begin position="193"/>
        <end position="202"/>
    </location>
</feature>
<evidence type="ECO:0000313" key="4">
    <source>
        <dbReference type="Proteomes" id="UP000008281"/>
    </source>
</evidence>
<dbReference type="PROSITE" id="PS00028">
    <property type="entry name" value="ZINC_FINGER_C2H2_1"/>
    <property type="match status" value="1"/>
</dbReference>
<protein>
    <recommendedName>
        <fullName evidence="2">C2H2-type domain-containing protein</fullName>
    </recommendedName>
</protein>
<evidence type="ECO:0000256" key="1">
    <source>
        <dbReference type="SAM" id="MobiDB-lite"/>
    </source>
</evidence>
<dbReference type="HOGENOM" id="CLU_1305884_0_0_1"/>